<comment type="caution">
    <text evidence="1">The sequence shown here is derived from an EMBL/GenBank/DDBJ whole genome shotgun (WGS) entry which is preliminary data.</text>
</comment>
<proteinExistence type="predicted"/>
<accession>A0A498NIA8</accession>
<name>A0A498NIA8_LABRO</name>
<dbReference type="EMBL" id="QBIY01011445">
    <property type="protein sequence ID" value="RXN31586.1"/>
    <property type="molecule type" value="Genomic_DNA"/>
</dbReference>
<gene>
    <name evidence="1" type="ORF">ROHU_016907</name>
</gene>
<evidence type="ECO:0000313" key="2">
    <source>
        <dbReference type="Proteomes" id="UP000290572"/>
    </source>
</evidence>
<protein>
    <submittedName>
        <fullName evidence="1">Uncharacterized protein</fullName>
    </submittedName>
</protein>
<sequence>MSREELDGDFLGRSTGWMFFRGGDTEIKHRCQGQPAEATGNIPAIFPHCQAPVDLHTSAAENPGEWSEREVAGTTIPISPGVAIILCGLLSLQIQ</sequence>
<dbReference type="AlphaFoldDB" id="A0A498NIA8"/>
<keyword evidence="2" id="KW-1185">Reference proteome</keyword>
<organism evidence="1 2">
    <name type="scientific">Labeo rohita</name>
    <name type="common">Indian major carp</name>
    <name type="synonym">Cyprinus rohita</name>
    <dbReference type="NCBI Taxonomy" id="84645"/>
    <lineage>
        <taxon>Eukaryota</taxon>
        <taxon>Metazoa</taxon>
        <taxon>Chordata</taxon>
        <taxon>Craniata</taxon>
        <taxon>Vertebrata</taxon>
        <taxon>Euteleostomi</taxon>
        <taxon>Actinopterygii</taxon>
        <taxon>Neopterygii</taxon>
        <taxon>Teleostei</taxon>
        <taxon>Ostariophysi</taxon>
        <taxon>Cypriniformes</taxon>
        <taxon>Cyprinidae</taxon>
        <taxon>Labeoninae</taxon>
        <taxon>Labeonini</taxon>
        <taxon>Labeo</taxon>
    </lineage>
</organism>
<dbReference type="Proteomes" id="UP000290572">
    <property type="component" value="Unassembled WGS sequence"/>
</dbReference>
<reference evidence="1 2" key="1">
    <citation type="submission" date="2018-03" db="EMBL/GenBank/DDBJ databases">
        <title>Draft genome sequence of Rohu Carp (Labeo rohita).</title>
        <authorList>
            <person name="Das P."/>
            <person name="Kushwaha B."/>
            <person name="Joshi C.G."/>
            <person name="Kumar D."/>
            <person name="Nagpure N.S."/>
            <person name="Sahoo L."/>
            <person name="Das S.P."/>
            <person name="Bit A."/>
            <person name="Patnaik S."/>
            <person name="Meher P.K."/>
            <person name="Jayasankar P."/>
            <person name="Koringa P.G."/>
            <person name="Patel N.V."/>
            <person name="Hinsu A.T."/>
            <person name="Kumar R."/>
            <person name="Pandey M."/>
            <person name="Agarwal S."/>
            <person name="Srivastava S."/>
            <person name="Singh M."/>
            <person name="Iquebal M.A."/>
            <person name="Jaiswal S."/>
            <person name="Angadi U.B."/>
            <person name="Kumar N."/>
            <person name="Raza M."/>
            <person name="Shah T.M."/>
            <person name="Rai A."/>
            <person name="Jena J.K."/>
        </authorList>
    </citation>
    <scope>NUCLEOTIDE SEQUENCE [LARGE SCALE GENOMIC DNA]</scope>
    <source>
        <strain evidence="1">DASCIFA01</strain>
        <tissue evidence="1">Testis</tissue>
    </source>
</reference>
<evidence type="ECO:0000313" key="1">
    <source>
        <dbReference type="EMBL" id="RXN31586.1"/>
    </source>
</evidence>